<proteinExistence type="predicted"/>
<gene>
    <name evidence="2" type="ORF">HKW67_07300</name>
</gene>
<dbReference type="RefSeq" id="WP_171224753.1">
    <property type="nucleotide sequence ID" value="NZ_CP053085.1"/>
</dbReference>
<evidence type="ECO:0000313" key="3">
    <source>
        <dbReference type="Proteomes" id="UP000500938"/>
    </source>
</evidence>
<dbReference type="GO" id="GO:0005829">
    <property type="term" value="C:cytosol"/>
    <property type="evidence" value="ECO:0007669"/>
    <property type="project" value="TreeGrafter"/>
</dbReference>
<feature type="domain" description="CheW-like" evidence="1">
    <location>
        <begin position="1"/>
        <end position="129"/>
    </location>
</feature>
<organism evidence="2 3">
    <name type="scientific">Gemmatimonas groenlandica</name>
    <dbReference type="NCBI Taxonomy" id="2732249"/>
    <lineage>
        <taxon>Bacteria</taxon>
        <taxon>Pseudomonadati</taxon>
        <taxon>Gemmatimonadota</taxon>
        <taxon>Gemmatimonadia</taxon>
        <taxon>Gemmatimonadales</taxon>
        <taxon>Gemmatimonadaceae</taxon>
        <taxon>Gemmatimonas</taxon>
    </lineage>
</organism>
<dbReference type="InterPro" id="IPR002545">
    <property type="entry name" value="CheW-lke_dom"/>
</dbReference>
<dbReference type="InterPro" id="IPR036061">
    <property type="entry name" value="CheW-like_dom_sf"/>
</dbReference>
<sequence>MLVVASDRDAFGIPVEQVREVIRSAALRRVPGSPPVLRGIVNVRGGIVTVLDLQALLSGERAVTAGSVVLLEYGSRLIGLAVHAVHDVRVLDAPLESQPESESALDRIVPLDAVALCARHLHSADERER</sequence>
<accession>A0A6M4IJS0</accession>
<dbReference type="SUPFAM" id="SSF50341">
    <property type="entry name" value="CheW-like"/>
    <property type="match status" value="1"/>
</dbReference>
<dbReference type="EMBL" id="CP053085">
    <property type="protein sequence ID" value="QJR35324.1"/>
    <property type="molecule type" value="Genomic_DNA"/>
</dbReference>
<dbReference type="Proteomes" id="UP000500938">
    <property type="component" value="Chromosome"/>
</dbReference>
<name>A0A6M4IJS0_9BACT</name>
<dbReference type="GO" id="GO:0007165">
    <property type="term" value="P:signal transduction"/>
    <property type="evidence" value="ECO:0007669"/>
    <property type="project" value="InterPro"/>
</dbReference>
<dbReference type="SMART" id="SM00260">
    <property type="entry name" value="CheW"/>
    <property type="match status" value="1"/>
</dbReference>
<dbReference type="GO" id="GO:0006935">
    <property type="term" value="P:chemotaxis"/>
    <property type="evidence" value="ECO:0007669"/>
    <property type="project" value="InterPro"/>
</dbReference>
<keyword evidence="3" id="KW-1185">Reference proteome</keyword>
<dbReference type="KEGG" id="ggr:HKW67_07300"/>
<dbReference type="AlphaFoldDB" id="A0A6M4IJS0"/>
<dbReference type="PANTHER" id="PTHR22617:SF23">
    <property type="entry name" value="CHEMOTAXIS PROTEIN CHEW"/>
    <property type="match status" value="1"/>
</dbReference>
<reference evidence="2 3" key="1">
    <citation type="submission" date="2020-05" db="EMBL/GenBank/DDBJ databases">
        <title>Complete genome sequence of Gemmatimonas greenlandica TET16.</title>
        <authorList>
            <person name="Zeng Y."/>
        </authorList>
    </citation>
    <scope>NUCLEOTIDE SEQUENCE [LARGE SCALE GENOMIC DNA]</scope>
    <source>
        <strain evidence="2 3">TET16</strain>
    </source>
</reference>
<dbReference type="PANTHER" id="PTHR22617">
    <property type="entry name" value="CHEMOTAXIS SENSOR HISTIDINE KINASE-RELATED"/>
    <property type="match status" value="1"/>
</dbReference>
<dbReference type="Gene3D" id="2.40.50.180">
    <property type="entry name" value="CheA-289, Domain 4"/>
    <property type="match status" value="1"/>
</dbReference>
<evidence type="ECO:0000259" key="1">
    <source>
        <dbReference type="PROSITE" id="PS50851"/>
    </source>
</evidence>
<protein>
    <submittedName>
        <fullName evidence="2">Chemotaxis protein CheW</fullName>
    </submittedName>
</protein>
<dbReference type="Pfam" id="PF01584">
    <property type="entry name" value="CheW"/>
    <property type="match status" value="1"/>
</dbReference>
<evidence type="ECO:0000313" key="2">
    <source>
        <dbReference type="EMBL" id="QJR35324.1"/>
    </source>
</evidence>
<dbReference type="InterPro" id="IPR039315">
    <property type="entry name" value="CheW"/>
</dbReference>
<dbReference type="PROSITE" id="PS50851">
    <property type="entry name" value="CHEW"/>
    <property type="match status" value="1"/>
</dbReference>